<dbReference type="Proteomes" id="UP000816034">
    <property type="component" value="Unassembled WGS sequence"/>
</dbReference>
<dbReference type="Pfam" id="PF00134">
    <property type="entry name" value="Cyclin_N"/>
    <property type="match status" value="1"/>
</dbReference>
<evidence type="ECO:0000256" key="1">
    <source>
        <dbReference type="ARBA" id="ARBA00022618"/>
    </source>
</evidence>
<dbReference type="RefSeq" id="XP_044549054.1">
    <property type="nucleotide sequence ID" value="XM_044694382.1"/>
</dbReference>
<dbReference type="InterPro" id="IPR004367">
    <property type="entry name" value="Cyclin_C-dom"/>
</dbReference>
<protein>
    <submittedName>
        <fullName evidence="8">Uncharacterized protein</fullName>
    </submittedName>
</protein>
<dbReference type="InterPro" id="IPR039361">
    <property type="entry name" value="Cyclin"/>
</dbReference>
<name>A0AA88KL85_NAELO</name>
<evidence type="ECO:0000256" key="4">
    <source>
        <dbReference type="RuleBase" id="RU000383"/>
    </source>
</evidence>
<dbReference type="SMART" id="SM00385">
    <property type="entry name" value="CYCLIN"/>
    <property type="match status" value="2"/>
</dbReference>
<keyword evidence="2 4" id="KW-0195">Cyclin</keyword>
<dbReference type="PANTHER" id="PTHR10177">
    <property type="entry name" value="CYCLINS"/>
    <property type="match status" value="1"/>
</dbReference>
<gene>
    <name evidence="8" type="ORF">C9374_004712</name>
</gene>
<sequence>MAKRELYYTESSSSRQVHLSTMMTTKNSYHGSDLSCDDNGDSLMCTSPPTSPSLLVEHYVNHQKLMMKNQKNNTNKVNTTGSFPVQPREILADITPQVVAASTSRLNGQGASLTSTTTINTCLKATTNKNYHVLQQGQSMHMTSRTGSSHYYHHSLPSTSTFPHNEMALSYSSNNATSNTNYTHNYSATGKTNAAVYNHVGHYSTCCQKTASKEPQVFSPSVASPVLDFGEFQMMQDDDDEQDNEEPQLNDQDGDYLFCKDVDEQVDTSDDDYSQHYFTSSQDNYPIKREAQSTSTASHHHVTFNNNTMNSSSSTNSNQTQRDPDLLDAHDRMRLKQALDNNVDHPVNLLPKFNSKNQVDTLGRIPVEVEQDVLTYLFENENRKQPSLDALRSTQTIVTPDMLSMLIEWLAGICVGFKLRPETYYSSVNILDRFLCQYRVESTKFLQGIGLASLLVAAKFCEITCPPLKQLLFAADNFYTRRAILDWESEICNILDFEFCTVHAFDFIEKFLEICGYAKCDQVRMLAYFICELQLQNFNTLQFQRHTVAICSIIIALHMFQQPFLTPNVLYCVRLSESFFAHANGSLTSDDLQLLETTNRCLLTMFNFYIGMISGHIKYHFVVDKYSKDSFMNVATWFLTNDNINNIPPQINLHCSSNVTTRNL</sequence>
<dbReference type="SUPFAM" id="SSF47954">
    <property type="entry name" value="Cyclin-like"/>
    <property type="match status" value="2"/>
</dbReference>
<dbReference type="SMART" id="SM01332">
    <property type="entry name" value="Cyclin_C"/>
    <property type="match status" value="1"/>
</dbReference>
<organism evidence="8 9">
    <name type="scientific">Naegleria lovaniensis</name>
    <name type="common">Amoeba</name>
    <dbReference type="NCBI Taxonomy" id="51637"/>
    <lineage>
        <taxon>Eukaryota</taxon>
        <taxon>Discoba</taxon>
        <taxon>Heterolobosea</taxon>
        <taxon>Tetramitia</taxon>
        <taxon>Eutetramitia</taxon>
        <taxon>Vahlkampfiidae</taxon>
        <taxon>Naegleria</taxon>
    </lineage>
</organism>
<evidence type="ECO:0000259" key="7">
    <source>
        <dbReference type="SMART" id="SM01332"/>
    </source>
</evidence>
<accession>A0AA88KL85</accession>
<evidence type="ECO:0000256" key="3">
    <source>
        <dbReference type="ARBA" id="ARBA00023306"/>
    </source>
</evidence>
<feature type="domain" description="Cyclin-like" evidence="6">
    <location>
        <begin position="408"/>
        <end position="493"/>
    </location>
</feature>
<dbReference type="FunFam" id="1.10.472.10:FF:000001">
    <property type="entry name" value="G2/mitotic-specific cyclin"/>
    <property type="match status" value="1"/>
</dbReference>
<dbReference type="InterPro" id="IPR006671">
    <property type="entry name" value="Cyclin_N"/>
</dbReference>
<dbReference type="InterPro" id="IPR013763">
    <property type="entry name" value="Cyclin-like_dom"/>
</dbReference>
<reference evidence="8 9" key="1">
    <citation type="journal article" date="2018" name="BMC Genomics">
        <title>The genome of Naegleria lovaniensis, the basis for a comparative approach to unravel pathogenicity factors of the human pathogenic amoeba N. fowleri.</title>
        <authorList>
            <person name="Liechti N."/>
            <person name="Schurch N."/>
            <person name="Bruggmann R."/>
            <person name="Wittwer M."/>
        </authorList>
    </citation>
    <scope>NUCLEOTIDE SEQUENCE [LARGE SCALE GENOMIC DNA]</scope>
    <source>
        <strain evidence="8 9">ATCC 30569</strain>
    </source>
</reference>
<dbReference type="AlphaFoldDB" id="A0AA88KL85"/>
<dbReference type="EMBL" id="PYSW02000021">
    <property type="protein sequence ID" value="KAG2383375.1"/>
    <property type="molecule type" value="Genomic_DNA"/>
</dbReference>
<keyword evidence="1" id="KW-0132">Cell division</keyword>
<comment type="similarity">
    <text evidence="4">Belongs to the cyclin family.</text>
</comment>
<evidence type="ECO:0000259" key="6">
    <source>
        <dbReference type="SMART" id="SM00385"/>
    </source>
</evidence>
<dbReference type="CDD" id="cd20537">
    <property type="entry name" value="CYCLIN_CCNO-like_rpt2"/>
    <property type="match status" value="1"/>
</dbReference>
<dbReference type="GO" id="GO:0051301">
    <property type="term" value="P:cell division"/>
    <property type="evidence" value="ECO:0007669"/>
    <property type="project" value="UniProtKB-KW"/>
</dbReference>
<feature type="region of interest" description="Disordered" evidence="5">
    <location>
        <begin position="269"/>
        <end position="324"/>
    </location>
</feature>
<evidence type="ECO:0000313" key="8">
    <source>
        <dbReference type="EMBL" id="KAG2383375.1"/>
    </source>
</evidence>
<feature type="domain" description="Cyclin C-terminal" evidence="7">
    <location>
        <begin position="502"/>
        <end position="640"/>
    </location>
</feature>
<dbReference type="GeneID" id="68097167"/>
<dbReference type="InterPro" id="IPR036915">
    <property type="entry name" value="Cyclin-like_sf"/>
</dbReference>
<dbReference type="Gene3D" id="1.10.472.10">
    <property type="entry name" value="Cyclin-like"/>
    <property type="match status" value="2"/>
</dbReference>
<keyword evidence="3" id="KW-0131">Cell cycle</keyword>
<dbReference type="Pfam" id="PF02984">
    <property type="entry name" value="Cyclin_C"/>
    <property type="match status" value="1"/>
</dbReference>
<keyword evidence="9" id="KW-1185">Reference proteome</keyword>
<comment type="caution">
    <text evidence="8">The sequence shown here is derived from an EMBL/GenBank/DDBJ whole genome shotgun (WGS) entry which is preliminary data.</text>
</comment>
<feature type="domain" description="Cyclin-like" evidence="6">
    <location>
        <begin position="506"/>
        <end position="607"/>
    </location>
</feature>
<evidence type="ECO:0000313" key="9">
    <source>
        <dbReference type="Proteomes" id="UP000816034"/>
    </source>
</evidence>
<evidence type="ECO:0000256" key="2">
    <source>
        <dbReference type="ARBA" id="ARBA00023127"/>
    </source>
</evidence>
<feature type="compositionally biased region" description="Low complexity" evidence="5">
    <location>
        <begin position="305"/>
        <end position="318"/>
    </location>
</feature>
<proteinExistence type="inferred from homology"/>
<evidence type="ECO:0000256" key="5">
    <source>
        <dbReference type="SAM" id="MobiDB-lite"/>
    </source>
</evidence>